<dbReference type="PROSITE" id="PS50927">
    <property type="entry name" value="BULB_LECTIN"/>
    <property type="match status" value="1"/>
</dbReference>
<dbReference type="InterPro" id="IPR001480">
    <property type="entry name" value="Bulb-type_lectin_dom"/>
</dbReference>
<dbReference type="SUPFAM" id="SSF51110">
    <property type="entry name" value="alpha-D-mannose-specific plant lectins"/>
    <property type="match status" value="1"/>
</dbReference>
<dbReference type="AlphaFoldDB" id="A0A9J6CI92"/>
<feature type="domain" description="Bulb-type lectin" evidence="2">
    <location>
        <begin position="19"/>
        <end position="129"/>
    </location>
</feature>
<protein>
    <recommendedName>
        <fullName evidence="2">Bulb-type lectin domain-containing protein</fullName>
    </recommendedName>
</protein>
<feature type="chain" id="PRO_5039937453" description="Bulb-type lectin domain-containing protein" evidence="1">
    <location>
        <begin position="18"/>
        <end position="134"/>
    </location>
</feature>
<dbReference type="SMART" id="SM00108">
    <property type="entry name" value="B_lectin"/>
    <property type="match status" value="1"/>
</dbReference>
<evidence type="ECO:0000313" key="4">
    <source>
        <dbReference type="Proteomes" id="UP001107558"/>
    </source>
</evidence>
<evidence type="ECO:0000259" key="2">
    <source>
        <dbReference type="PROSITE" id="PS50927"/>
    </source>
</evidence>
<keyword evidence="4" id="KW-1185">Reference proteome</keyword>
<evidence type="ECO:0000313" key="3">
    <source>
        <dbReference type="EMBL" id="KAG5681677.1"/>
    </source>
</evidence>
<feature type="signal peptide" evidence="1">
    <location>
        <begin position="1"/>
        <end position="17"/>
    </location>
</feature>
<dbReference type="OrthoDB" id="1884773at2759"/>
<gene>
    <name evidence="3" type="ORF">PVAND_011090</name>
</gene>
<name>A0A9J6CI92_POLVA</name>
<organism evidence="3 4">
    <name type="scientific">Polypedilum vanderplanki</name>
    <name type="common">Sleeping chironomid midge</name>
    <dbReference type="NCBI Taxonomy" id="319348"/>
    <lineage>
        <taxon>Eukaryota</taxon>
        <taxon>Metazoa</taxon>
        <taxon>Ecdysozoa</taxon>
        <taxon>Arthropoda</taxon>
        <taxon>Hexapoda</taxon>
        <taxon>Insecta</taxon>
        <taxon>Pterygota</taxon>
        <taxon>Neoptera</taxon>
        <taxon>Endopterygota</taxon>
        <taxon>Diptera</taxon>
        <taxon>Nematocera</taxon>
        <taxon>Chironomoidea</taxon>
        <taxon>Chironomidae</taxon>
        <taxon>Chironominae</taxon>
        <taxon>Polypedilum</taxon>
        <taxon>Polypedilum</taxon>
    </lineage>
</organism>
<accession>A0A9J6CI92</accession>
<reference evidence="3" key="1">
    <citation type="submission" date="2021-03" db="EMBL/GenBank/DDBJ databases">
        <title>Chromosome level genome of the anhydrobiotic midge Polypedilum vanderplanki.</title>
        <authorList>
            <person name="Yoshida Y."/>
            <person name="Kikawada T."/>
            <person name="Gusev O."/>
        </authorList>
    </citation>
    <scope>NUCLEOTIDE SEQUENCE</scope>
    <source>
        <strain evidence="3">NIAS01</strain>
        <tissue evidence="3">Whole body or cell culture</tissue>
    </source>
</reference>
<keyword evidence="1" id="KW-0732">Signal</keyword>
<dbReference type="InterPro" id="IPR036426">
    <property type="entry name" value="Bulb-type_lectin_dom_sf"/>
</dbReference>
<proteinExistence type="predicted"/>
<dbReference type="Gene3D" id="2.90.10.10">
    <property type="entry name" value="Bulb-type lectin domain"/>
    <property type="match status" value="3"/>
</dbReference>
<dbReference type="EMBL" id="JADBJN010000001">
    <property type="protein sequence ID" value="KAG5681677.1"/>
    <property type="molecule type" value="Genomic_DNA"/>
</dbReference>
<comment type="caution">
    <text evidence="3">The sequence shown here is derived from an EMBL/GenBank/DDBJ whole genome shotgun (WGS) entry which is preliminary data.</text>
</comment>
<evidence type="ECO:0000256" key="1">
    <source>
        <dbReference type="SAM" id="SignalP"/>
    </source>
</evidence>
<dbReference type="Proteomes" id="UP001107558">
    <property type="component" value="Chromosome 1"/>
</dbReference>
<sequence>MFSKLILLLTCVNFIWTFSNKLEPDSCLNRGQSIQSFNGCFQLIMQDDGNLVIYRLSKKEAIWASATDRTCSNRACMQGDGNFVVYDCQNKATWASGTNDHEGSSIYMQNDGNLVIYAWPSGRAIWASNTQTWC</sequence>